<dbReference type="EMBL" id="FOYN01000001">
    <property type="protein sequence ID" value="SFR31051.1"/>
    <property type="molecule type" value="Genomic_DNA"/>
</dbReference>
<proteinExistence type="predicted"/>
<organism evidence="1 2">
    <name type="scientific">Halorubrum sodomense</name>
    <dbReference type="NCBI Taxonomy" id="35743"/>
    <lineage>
        <taxon>Archaea</taxon>
        <taxon>Methanobacteriati</taxon>
        <taxon>Methanobacteriota</taxon>
        <taxon>Stenosarchaea group</taxon>
        <taxon>Halobacteria</taxon>
        <taxon>Halobacteriales</taxon>
        <taxon>Haloferacaceae</taxon>
        <taxon>Halorubrum</taxon>
    </lineage>
</organism>
<evidence type="ECO:0000313" key="1">
    <source>
        <dbReference type="EMBL" id="SFR31051.1"/>
    </source>
</evidence>
<dbReference type="AlphaFoldDB" id="A0A1I6FM87"/>
<dbReference type="OrthoDB" id="350063at2157"/>
<dbReference type="RefSeq" id="WP_092920351.1">
    <property type="nucleotide sequence ID" value="NZ_FOYN01000001.1"/>
</dbReference>
<protein>
    <submittedName>
        <fullName evidence="1">Uncharacterized protein</fullName>
    </submittedName>
</protein>
<name>A0A1I6FM87_HALSD</name>
<dbReference type="Proteomes" id="UP000198932">
    <property type="component" value="Unassembled WGS sequence"/>
</dbReference>
<sequence>MKRPEVRERFVNRDAELPYGLEVSQVVSAIESFYEYWHEVNEWHLEQGYGRFHEQFRANNAIGGFVSHRLTTRFAEESPDFVLNRLDDGYPDLLYDGTDHEWPDNYAVKDSDNGPGLEVKASKGNTFYAHHNVEGWLLGIHYRINARSKSTTDDAPAPNKTPPIDVTQVLCASMDHEDWEYRDAEGSNRTNTSELKAKVGLHEMRKNPIIEMESAITGVGDLLREYKQAHAEFDPDYSV</sequence>
<accession>A0A1I6FM87</accession>
<dbReference type="STRING" id="35743.SAMN04487937_0888"/>
<evidence type="ECO:0000313" key="2">
    <source>
        <dbReference type="Proteomes" id="UP000198932"/>
    </source>
</evidence>
<gene>
    <name evidence="1" type="ORF">SAMN04487937_0888</name>
</gene>
<reference evidence="2" key="1">
    <citation type="submission" date="2016-10" db="EMBL/GenBank/DDBJ databases">
        <authorList>
            <person name="Varghese N."/>
            <person name="Submissions S."/>
        </authorList>
    </citation>
    <scope>NUCLEOTIDE SEQUENCE [LARGE SCALE GENOMIC DNA]</scope>
    <source>
        <strain evidence="2">RD 26</strain>
    </source>
</reference>
<keyword evidence="2" id="KW-1185">Reference proteome</keyword>